<keyword evidence="2" id="KW-1185">Reference proteome</keyword>
<sequence length="172" mass="19186">MQLDNIRDDGLVDTSKRYTITEDDYRKWSAKFATQPWDHVITNVGRIGAVARIPQGFVAALGRNMTGIRPNDPTESGAFICAALQAPAVRREIELRTDAGTIMNALNVRSIPHLRLPKSSADERRRFHSLVAPRLILMDHALQESQRLAALRDVLLPELLSGRIRVPADEVA</sequence>
<protein>
    <submittedName>
        <fullName evidence="1">Uncharacterized protein</fullName>
    </submittedName>
</protein>
<dbReference type="EMBL" id="LXMD01000024">
    <property type="protein sequence ID" value="OCG73470.1"/>
    <property type="molecule type" value="Genomic_DNA"/>
</dbReference>
<comment type="caution">
    <text evidence="1">The sequence shown here is derived from an EMBL/GenBank/DDBJ whole genome shotgun (WGS) entry which is preliminary data.</text>
</comment>
<dbReference type="STRING" id="904291.A7J15_07195"/>
<dbReference type="REBASE" id="310846">
    <property type="entry name" value="S2.MseYLB01ORF905P"/>
</dbReference>
<dbReference type="PANTHER" id="PTHR30408:SF12">
    <property type="entry name" value="TYPE I RESTRICTION ENZYME MJAVIII SPECIFICITY SUBUNIT"/>
    <property type="match status" value="1"/>
</dbReference>
<evidence type="ECO:0000313" key="1">
    <source>
        <dbReference type="EMBL" id="OCG73470.1"/>
    </source>
</evidence>
<dbReference type="InterPro" id="IPR044946">
    <property type="entry name" value="Restrct_endonuc_typeI_TRD_sf"/>
</dbReference>
<organism evidence="1 2">
    <name type="scientific">Microbacterium sediminis</name>
    <dbReference type="NCBI Taxonomy" id="904291"/>
    <lineage>
        <taxon>Bacteria</taxon>
        <taxon>Bacillati</taxon>
        <taxon>Actinomycetota</taxon>
        <taxon>Actinomycetes</taxon>
        <taxon>Micrococcales</taxon>
        <taxon>Microbacteriaceae</taxon>
        <taxon>Microbacterium</taxon>
    </lineage>
</organism>
<name>A0A1B9NA66_9MICO</name>
<dbReference type="AlphaFoldDB" id="A0A1B9NA66"/>
<dbReference type="OrthoDB" id="9798929at2"/>
<dbReference type="Gene3D" id="3.90.220.20">
    <property type="entry name" value="DNA methylase specificity domains"/>
    <property type="match status" value="1"/>
</dbReference>
<gene>
    <name evidence="1" type="ORF">A7J15_07195</name>
</gene>
<dbReference type="SUPFAM" id="SSF116734">
    <property type="entry name" value="DNA methylase specificity domain"/>
    <property type="match status" value="1"/>
</dbReference>
<evidence type="ECO:0000313" key="2">
    <source>
        <dbReference type="Proteomes" id="UP000093355"/>
    </source>
</evidence>
<accession>A0A1B9NA66</accession>
<dbReference type="PANTHER" id="PTHR30408">
    <property type="entry name" value="TYPE-1 RESTRICTION ENZYME ECOKI SPECIFICITY PROTEIN"/>
    <property type="match status" value="1"/>
</dbReference>
<proteinExistence type="predicted"/>
<dbReference type="Proteomes" id="UP000093355">
    <property type="component" value="Unassembled WGS sequence"/>
</dbReference>
<reference evidence="1 2" key="1">
    <citation type="submission" date="2016-05" db="EMBL/GenBank/DDBJ databases">
        <authorList>
            <person name="Lavstsen T."/>
            <person name="Jespersen J.S."/>
        </authorList>
    </citation>
    <scope>NUCLEOTIDE SEQUENCE [LARGE SCALE GENOMIC DNA]</scope>
    <source>
        <strain evidence="1 2">YLB-01</strain>
    </source>
</reference>
<dbReference type="InterPro" id="IPR052021">
    <property type="entry name" value="Type-I_RS_S_subunit"/>
</dbReference>
<dbReference type="RefSeq" id="WP_067026452.1">
    <property type="nucleotide sequence ID" value="NZ_CP038256.1"/>
</dbReference>